<proteinExistence type="predicted"/>
<dbReference type="Proteomes" id="UP001141806">
    <property type="component" value="Unassembled WGS sequence"/>
</dbReference>
<dbReference type="EMBL" id="JAMYWD010000011">
    <property type="protein sequence ID" value="KAJ4955191.1"/>
    <property type="molecule type" value="Genomic_DNA"/>
</dbReference>
<dbReference type="InterPro" id="IPR032675">
    <property type="entry name" value="LRR_dom_sf"/>
</dbReference>
<dbReference type="AlphaFoldDB" id="A0A9Q0GVY5"/>
<sequence>MEIWSTNSSDDYDWSPLSCCHSLWKLRLLVRKLKKLPKLEEFPPNLRKLVMVMYQLEEDPFPTLEMLPYLETLTLSHPLSGYEGHFMTKYYFSAMGFGRLQYLRLHEVDFLEELEVEKGALPCLVLLHISSCWNLRMLPEGLRFITSLKKLENYIHLFCSIGTTKQQAWV</sequence>
<comment type="caution">
    <text evidence="1">The sequence shown here is derived from an EMBL/GenBank/DDBJ whole genome shotgun (WGS) entry which is preliminary data.</text>
</comment>
<name>A0A9Q0GVY5_9MAGN</name>
<evidence type="ECO:0000313" key="2">
    <source>
        <dbReference type="Proteomes" id="UP001141806"/>
    </source>
</evidence>
<organism evidence="1 2">
    <name type="scientific">Protea cynaroides</name>
    <dbReference type="NCBI Taxonomy" id="273540"/>
    <lineage>
        <taxon>Eukaryota</taxon>
        <taxon>Viridiplantae</taxon>
        <taxon>Streptophyta</taxon>
        <taxon>Embryophyta</taxon>
        <taxon>Tracheophyta</taxon>
        <taxon>Spermatophyta</taxon>
        <taxon>Magnoliopsida</taxon>
        <taxon>Proteales</taxon>
        <taxon>Proteaceae</taxon>
        <taxon>Protea</taxon>
    </lineage>
</organism>
<dbReference type="Gene3D" id="3.80.10.10">
    <property type="entry name" value="Ribonuclease Inhibitor"/>
    <property type="match status" value="1"/>
</dbReference>
<accession>A0A9Q0GVY5</accession>
<gene>
    <name evidence="1" type="ORF">NE237_011974</name>
</gene>
<dbReference type="PANTHER" id="PTHR15140">
    <property type="entry name" value="TUBULIN-SPECIFIC CHAPERONE E"/>
    <property type="match status" value="1"/>
</dbReference>
<protein>
    <submittedName>
        <fullName evidence="1">Uncharacterized protein</fullName>
    </submittedName>
</protein>
<dbReference type="OrthoDB" id="913531at2759"/>
<evidence type="ECO:0000313" key="1">
    <source>
        <dbReference type="EMBL" id="KAJ4955191.1"/>
    </source>
</evidence>
<dbReference type="PANTHER" id="PTHR15140:SF37">
    <property type="entry name" value="UBIQUITIN-LIKE DOMAIN-CONTAINING PROTEIN"/>
    <property type="match status" value="1"/>
</dbReference>
<reference evidence="1" key="1">
    <citation type="journal article" date="2023" name="Plant J.">
        <title>The genome of the king protea, Protea cynaroides.</title>
        <authorList>
            <person name="Chang J."/>
            <person name="Duong T.A."/>
            <person name="Schoeman C."/>
            <person name="Ma X."/>
            <person name="Roodt D."/>
            <person name="Barker N."/>
            <person name="Li Z."/>
            <person name="Van de Peer Y."/>
            <person name="Mizrachi E."/>
        </authorList>
    </citation>
    <scope>NUCLEOTIDE SEQUENCE</scope>
    <source>
        <tissue evidence="1">Young leaves</tissue>
    </source>
</reference>
<dbReference type="SUPFAM" id="SSF52058">
    <property type="entry name" value="L domain-like"/>
    <property type="match status" value="1"/>
</dbReference>
<keyword evidence="2" id="KW-1185">Reference proteome</keyword>